<dbReference type="InterPro" id="IPR004853">
    <property type="entry name" value="Sugar_P_trans_dom"/>
</dbReference>
<dbReference type="Pfam" id="PF03151">
    <property type="entry name" value="TPT"/>
    <property type="match status" value="1"/>
</dbReference>
<name>A0A7C8IID3_9PLEO</name>
<comment type="similarity">
    <text evidence="3">Belongs to the TPT transporter family. SLC35D subfamily.</text>
</comment>
<feature type="transmembrane region" description="Helical" evidence="9">
    <location>
        <begin position="314"/>
        <end position="333"/>
    </location>
</feature>
<feature type="compositionally biased region" description="Polar residues" evidence="8">
    <location>
        <begin position="24"/>
        <end position="33"/>
    </location>
</feature>
<proteinExistence type="inferred from homology"/>
<comment type="subunit">
    <text evidence="4">Homooligomer.</text>
</comment>
<feature type="transmembrane region" description="Helical" evidence="9">
    <location>
        <begin position="227"/>
        <end position="250"/>
    </location>
</feature>
<keyword evidence="7 9" id="KW-0472">Membrane</keyword>
<reference evidence="11 12" key="1">
    <citation type="submission" date="2020-01" db="EMBL/GenBank/DDBJ databases">
        <authorList>
            <consortium name="DOE Joint Genome Institute"/>
            <person name="Haridas S."/>
            <person name="Albert R."/>
            <person name="Binder M."/>
            <person name="Bloem J."/>
            <person name="Labutti K."/>
            <person name="Salamov A."/>
            <person name="Andreopoulos B."/>
            <person name="Baker S.E."/>
            <person name="Barry K."/>
            <person name="Bills G."/>
            <person name="Bluhm B.H."/>
            <person name="Cannon C."/>
            <person name="Castanera R."/>
            <person name="Culley D.E."/>
            <person name="Daum C."/>
            <person name="Ezra D."/>
            <person name="Gonzalez J.B."/>
            <person name="Henrissat B."/>
            <person name="Kuo A."/>
            <person name="Liang C."/>
            <person name="Lipzen A."/>
            <person name="Lutzoni F."/>
            <person name="Magnuson J."/>
            <person name="Mondo S."/>
            <person name="Nolan M."/>
            <person name="Ohm R."/>
            <person name="Pangilinan J."/>
            <person name="Park H.-J.H."/>
            <person name="Ramirez L."/>
            <person name="Alfaro M."/>
            <person name="Sun H."/>
            <person name="Tritt A."/>
            <person name="Yoshinaga Y."/>
            <person name="Zwiers L.-H.L."/>
            <person name="Turgeon B.G."/>
            <person name="Goodwin S.B."/>
            <person name="Spatafora J.W."/>
            <person name="Crous P.W."/>
            <person name="Grigoriev I.V."/>
        </authorList>
    </citation>
    <scope>NUCLEOTIDE SEQUENCE [LARGE SCALE GENOMIC DNA]</scope>
    <source>
        <strain evidence="11 12">CBS 611.86</strain>
    </source>
</reference>
<evidence type="ECO:0000256" key="6">
    <source>
        <dbReference type="ARBA" id="ARBA00022989"/>
    </source>
</evidence>
<dbReference type="EMBL" id="JAADJZ010000001">
    <property type="protein sequence ID" value="KAF2877911.1"/>
    <property type="molecule type" value="Genomic_DNA"/>
</dbReference>
<evidence type="ECO:0000256" key="1">
    <source>
        <dbReference type="ARBA" id="ARBA00003420"/>
    </source>
</evidence>
<keyword evidence="12" id="KW-1185">Reference proteome</keyword>
<gene>
    <name evidence="11" type="ORF">BDV95DRAFT_600606</name>
</gene>
<dbReference type="GO" id="GO:0005789">
    <property type="term" value="C:endoplasmic reticulum membrane"/>
    <property type="evidence" value="ECO:0007669"/>
    <property type="project" value="UniProtKB-SubCell"/>
</dbReference>
<comment type="caution">
    <text evidence="11">The sequence shown here is derived from an EMBL/GenBank/DDBJ whole genome shotgun (WGS) entry which is preliminary data.</text>
</comment>
<feature type="compositionally biased region" description="Basic and acidic residues" evidence="8">
    <location>
        <begin position="1"/>
        <end position="14"/>
    </location>
</feature>
<feature type="domain" description="Sugar phosphate transporter" evidence="10">
    <location>
        <begin position="43"/>
        <end position="330"/>
    </location>
</feature>
<keyword evidence="6 9" id="KW-1133">Transmembrane helix</keyword>
<feature type="transmembrane region" description="Helical" evidence="9">
    <location>
        <begin position="168"/>
        <end position="187"/>
    </location>
</feature>
<evidence type="ECO:0000256" key="8">
    <source>
        <dbReference type="SAM" id="MobiDB-lite"/>
    </source>
</evidence>
<evidence type="ECO:0000256" key="3">
    <source>
        <dbReference type="ARBA" id="ARBA00010425"/>
    </source>
</evidence>
<evidence type="ECO:0000256" key="7">
    <source>
        <dbReference type="ARBA" id="ARBA00023136"/>
    </source>
</evidence>
<feature type="transmembrane region" description="Helical" evidence="9">
    <location>
        <begin position="109"/>
        <end position="126"/>
    </location>
</feature>
<accession>A0A7C8IID3</accession>
<feature type="transmembrane region" description="Helical" evidence="9">
    <location>
        <begin position="288"/>
        <end position="308"/>
    </location>
</feature>
<feature type="transmembrane region" description="Helical" evidence="9">
    <location>
        <begin position="43"/>
        <end position="64"/>
    </location>
</feature>
<comment type="subcellular location">
    <subcellularLocation>
        <location evidence="2">Endoplasmic reticulum membrane</location>
        <topology evidence="2">Multi-pass membrane protein</topology>
    </subcellularLocation>
</comment>
<protein>
    <submittedName>
        <fullName evidence="11">Triose-phosphate transporter family-domain-containing protein</fullName>
    </submittedName>
</protein>
<dbReference type="Proteomes" id="UP000481861">
    <property type="component" value="Unassembled WGS sequence"/>
</dbReference>
<feature type="region of interest" description="Disordered" evidence="8">
    <location>
        <begin position="1"/>
        <end position="35"/>
    </location>
</feature>
<feature type="transmembrane region" description="Helical" evidence="9">
    <location>
        <begin position="193"/>
        <end position="215"/>
    </location>
</feature>
<dbReference type="InterPro" id="IPR050186">
    <property type="entry name" value="TPT_transporter"/>
</dbReference>
<sequence length="403" mass="43898">MSDEKARSSVDAARDTALPVLPTVNPNAEKSQPQPDPAAFHPAVYIATWITLSSSVIVFNKWILHTAKFEFPIFLTTWHLVFATVMTQILARFTTILDSRKKVPMTGRVYLRAIVPIGFFFSLSLICGNQAYLYLSVAFIQMLKATTPVAVLIATWGLGVAPPNLKTLGNVSLIVIGVVIASFGEIQFQMTGFLFQCGGIIFEAIRLVMVQRILSSAEFKMDPLVSLYYYAPACAIMNGLVCLFTEFPTLHMEDIYRVGTTTLFANASIAFLLNVSVVFLIGKTSSLVLTLSGVLKDILLVFASMALFGDPVTLLQAFGYSIALAGLIFYKLGTDKLKEYLGQGGMMWAEFGQNRPAARKLVVFALVLVSMVFLLGGLAPTFAPDSTDKLKNALGSHMGERGG</sequence>
<feature type="transmembrane region" description="Helical" evidence="9">
    <location>
        <begin position="262"/>
        <end position="281"/>
    </location>
</feature>
<feature type="transmembrane region" description="Helical" evidence="9">
    <location>
        <begin position="132"/>
        <end position="156"/>
    </location>
</feature>
<evidence type="ECO:0000256" key="4">
    <source>
        <dbReference type="ARBA" id="ARBA00011182"/>
    </source>
</evidence>
<dbReference type="OrthoDB" id="6418713at2759"/>
<comment type="function">
    <text evidence="1">Involved in the import of GDP-mannose from the cytoplasm into the Golgi lumen.</text>
</comment>
<evidence type="ECO:0000256" key="9">
    <source>
        <dbReference type="SAM" id="Phobius"/>
    </source>
</evidence>
<dbReference type="AlphaFoldDB" id="A0A7C8IID3"/>
<dbReference type="PANTHER" id="PTHR11132">
    <property type="entry name" value="SOLUTE CARRIER FAMILY 35"/>
    <property type="match status" value="1"/>
</dbReference>
<evidence type="ECO:0000256" key="5">
    <source>
        <dbReference type="ARBA" id="ARBA00022692"/>
    </source>
</evidence>
<feature type="transmembrane region" description="Helical" evidence="9">
    <location>
        <begin position="361"/>
        <end position="383"/>
    </location>
</feature>
<organism evidence="11 12">
    <name type="scientific">Massariosphaeria phaeospora</name>
    <dbReference type="NCBI Taxonomy" id="100035"/>
    <lineage>
        <taxon>Eukaryota</taxon>
        <taxon>Fungi</taxon>
        <taxon>Dikarya</taxon>
        <taxon>Ascomycota</taxon>
        <taxon>Pezizomycotina</taxon>
        <taxon>Dothideomycetes</taxon>
        <taxon>Pleosporomycetidae</taxon>
        <taxon>Pleosporales</taxon>
        <taxon>Pleosporales incertae sedis</taxon>
        <taxon>Massariosphaeria</taxon>
    </lineage>
</organism>
<evidence type="ECO:0000259" key="10">
    <source>
        <dbReference type="Pfam" id="PF03151"/>
    </source>
</evidence>
<feature type="transmembrane region" description="Helical" evidence="9">
    <location>
        <begin position="76"/>
        <end position="97"/>
    </location>
</feature>
<evidence type="ECO:0000313" key="12">
    <source>
        <dbReference type="Proteomes" id="UP000481861"/>
    </source>
</evidence>
<keyword evidence="5 9" id="KW-0812">Transmembrane</keyword>
<evidence type="ECO:0000256" key="2">
    <source>
        <dbReference type="ARBA" id="ARBA00004477"/>
    </source>
</evidence>
<evidence type="ECO:0000313" key="11">
    <source>
        <dbReference type="EMBL" id="KAF2877911.1"/>
    </source>
</evidence>